<feature type="transmembrane region" description="Helical" evidence="6">
    <location>
        <begin position="530"/>
        <end position="551"/>
    </location>
</feature>
<feature type="transmembrane region" description="Helical" evidence="6">
    <location>
        <begin position="190"/>
        <end position="212"/>
    </location>
</feature>
<feature type="transmembrane region" description="Helical" evidence="6">
    <location>
        <begin position="469"/>
        <end position="487"/>
    </location>
</feature>
<feature type="transmembrane region" description="Helical" evidence="6">
    <location>
        <begin position="20"/>
        <end position="39"/>
    </location>
</feature>
<protein>
    <submittedName>
        <fullName evidence="7">Predicted oligopeptide transporter (OPT superfamily)</fullName>
    </submittedName>
</protein>
<feature type="transmembrane region" description="Helical" evidence="6">
    <location>
        <begin position="353"/>
        <end position="372"/>
    </location>
</feature>
<reference evidence="7 8" key="1">
    <citation type="journal article" date="2006" name="Science">
        <title>Genome of rice cluster I archaea -- the key methane producers in the rice rhizosphere.</title>
        <authorList>
            <person name="Erkel C."/>
            <person name="Kube M."/>
            <person name="Reinhardt R."/>
            <person name="Liesack W."/>
        </authorList>
    </citation>
    <scope>NUCLEOTIDE SEQUENCE [LARGE SCALE GENOMIC DNA]</scope>
    <source>
        <strain evidence="8">DSM 22066 / NBRC 105507 / MRE50</strain>
    </source>
</reference>
<keyword evidence="8" id="KW-1185">Reference proteome</keyword>
<evidence type="ECO:0000256" key="5">
    <source>
        <dbReference type="ARBA" id="ARBA00023136"/>
    </source>
</evidence>
<dbReference type="KEGG" id="rci:RCIX1521"/>
<feature type="transmembrane region" description="Helical" evidence="6">
    <location>
        <begin position="71"/>
        <end position="89"/>
    </location>
</feature>
<feature type="transmembrane region" description="Helical" evidence="6">
    <location>
        <begin position="494"/>
        <end position="518"/>
    </location>
</feature>
<feature type="transmembrane region" description="Helical" evidence="6">
    <location>
        <begin position="411"/>
        <end position="434"/>
    </location>
</feature>
<dbReference type="InterPro" id="IPR004813">
    <property type="entry name" value="OPT"/>
</dbReference>
<name>Q0W4B2_METAR</name>
<feature type="transmembrane region" description="Helical" evidence="6">
    <location>
        <begin position="304"/>
        <end position="323"/>
    </location>
</feature>
<dbReference type="Pfam" id="PF03169">
    <property type="entry name" value="OPT"/>
    <property type="match status" value="1"/>
</dbReference>
<evidence type="ECO:0000256" key="2">
    <source>
        <dbReference type="ARBA" id="ARBA00022448"/>
    </source>
</evidence>
<evidence type="ECO:0000256" key="3">
    <source>
        <dbReference type="ARBA" id="ARBA00022692"/>
    </source>
</evidence>
<feature type="transmembrane region" description="Helical" evidence="6">
    <location>
        <begin position="109"/>
        <end position="133"/>
    </location>
</feature>
<organism evidence="7 8">
    <name type="scientific">Methanocella arvoryzae (strain DSM 22066 / NBRC 105507 / MRE50)</name>
    <dbReference type="NCBI Taxonomy" id="351160"/>
    <lineage>
        <taxon>Archaea</taxon>
        <taxon>Methanobacteriati</taxon>
        <taxon>Methanobacteriota</taxon>
        <taxon>Stenosarchaea group</taxon>
        <taxon>Methanomicrobia</taxon>
        <taxon>Methanocellales</taxon>
        <taxon>Methanocellaceae</taxon>
        <taxon>Methanocella</taxon>
    </lineage>
</organism>
<sequence>MMSRPHVYPYMALRIDDRILAVLLGIVFSVVNAFVYMYLALKLGMATGLDILLLFFAFFVFAAARSARPRAFLYMVAVMAMAIAAVLAYTDSLGSIIMAGETLPVPGFAMAAIISMSLILGMLASSYFTGYFMKSGFPWPGPKVSVSIIGLLSAEKKGPEFKASAVRMGLAGVTGGAVSGLRGLRAIPETLGHAVAGFSLSPFLAGIGMIVGLRGSMQIALGAVGSLLVLYLAEGGAADYIAHMRSPWIFSTAVSMMVITAGLSLFMVLKPLLVSAWHRALHPHPRGQGSPESGGDSRNRMSRLAYGALLLAATVIAAALLYTFIGVPVWLFVLCIPVAVLLMVIETRGRAEMAMSVGIAAFVVILLVGLAFQDIVALLLFQGFVLATTLGFASTLSLHKVADVFKIDQAGLRYMLVIGAFIGGLLCVPCISLINSMYGIGTEALPAPYSVMWLEMARSAVTKVLSPSINLYFVLLGAVMALILYKLKISAISVALGLLLPVSATAAILVGGIIRWGAEKKGWLKDDAGIIASGLVAGDILVGLLFAVTTLL</sequence>
<keyword evidence="3 6" id="KW-0812">Transmembrane</keyword>
<feature type="transmembrane region" description="Helical" evidence="6">
    <location>
        <begin position="165"/>
        <end position="184"/>
    </location>
</feature>
<feature type="transmembrane region" description="Helical" evidence="6">
    <location>
        <begin position="45"/>
        <end position="64"/>
    </location>
</feature>
<keyword evidence="4 6" id="KW-1133">Transmembrane helix</keyword>
<dbReference type="STRING" id="351160.RCIX1521"/>
<evidence type="ECO:0000313" key="7">
    <source>
        <dbReference type="EMBL" id="CAJ36781.1"/>
    </source>
</evidence>
<dbReference type="AlphaFoldDB" id="Q0W4B2"/>
<feature type="transmembrane region" description="Helical" evidence="6">
    <location>
        <begin position="219"/>
        <end position="242"/>
    </location>
</feature>
<dbReference type="GO" id="GO:0035673">
    <property type="term" value="F:oligopeptide transmembrane transporter activity"/>
    <property type="evidence" value="ECO:0007669"/>
    <property type="project" value="InterPro"/>
</dbReference>
<evidence type="ECO:0000256" key="4">
    <source>
        <dbReference type="ARBA" id="ARBA00022989"/>
    </source>
</evidence>
<accession>Q0W4B2</accession>
<gene>
    <name evidence="7" type="ORF">RCIX1521</name>
</gene>
<feature type="transmembrane region" description="Helical" evidence="6">
    <location>
        <begin position="378"/>
        <end position="399"/>
    </location>
</feature>
<proteinExistence type="predicted"/>
<dbReference type="Proteomes" id="UP000000663">
    <property type="component" value="Chromosome"/>
</dbReference>
<dbReference type="GO" id="GO:0016020">
    <property type="term" value="C:membrane"/>
    <property type="evidence" value="ECO:0007669"/>
    <property type="project" value="UniProtKB-SubCell"/>
</dbReference>
<dbReference type="EMBL" id="AM114193">
    <property type="protein sequence ID" value="CAJ36781.1"/>
    <property type="molecule type" value="Genomic_DNA"/>
</dbReference>
<keyword evidence="5 6" id="KW-0472">Membrane</keyword>
<evidence type="ECO:0000256" key="1">
    <source>
        <dbReference type="ARBA" id="ARBA00004141"/>
    </source>
</evidence>
<keyword evidence="2" id="KW-0813">Transport</keyword>
<evidence type="ECO:0000313" key="8">
    <source>
        <dbReference type="Proteomes" id="UP000000663"/>
    </source>
</evidence>
<comment type="subcellular location">
    <subcellularLocation>
        <location evidence="1">Membrane</location>
        <topology evidence="1">Multi-pass membrane protein</topology>
    </subcellularLocation>
</comment>
<dbReference type="eggNOG" id="arCOG04807">
    <property type="taxonomic scope" value="Archaea"/>
</dbReference>
<evidence type="ECO:0000256" key="6">
    <source>
        <dbReference type="SAM" id="Phobius"/>
    </source>
</evidence>
<feature type="transmembrane region" description="Helical" evidence="6">
    <location>
        <begin position="248"/>
        <end position="269"/>
    </location>
</feature>
<feature type="transmembrane region" description="Helical" evidence="6">
    <location>
        <begin position="329"/>
        <end position="346"/>
    </location>
</feature>